<keyword evidence="6" id="KW-0539">Nucleus</keyword>
<dbReference type="PANTHER" id="PTHR31845:SF17">
    <property type="entry name" value="ZN(II)2CYS6 TRANSCRIPTION FACTOR (EUROFUNG)"/>
    <property type="match status" value="1"/>
</dbReference>
<dbReference type="GO" id="GO:0008270">
    <property type="term" value="F:zinc ion binding"/>
    <property type="evidence" value="ECO:0007669"/>
    <property type="project" value="InterPro"/>
</dbReference>
<evidence type="ECO:0000256" key="1">
    <source>
        <dbReference type="ARBA" id="ARBA00004123"/>
    </source>
</evidence>
<keyword evidence="4" id="KW-0238">DNA-binding</keyword>
<feature type="region of interest" description="Disordered" evidence="7">
    <location>
        <begin position="1"/>
        <end position="43"/>
    </location>
</feature>
<dbReference type="STRING" id="71784.A0A1Y2AWY1"/>
<dbReference type="EMBL" id="MCFC01000041">
    <property type="protein sequence ID" value="ORY27078.1"/>
    <property type="molecule type" value="Genomic_DNA"/>
</dbReference>
<dbReference type="AlphaFoldDB" id="A0A1Y2AWY1"/>
<feature type="region of interest" description="Disordered" evidence="7">
    <location>
        <begin position="135"/>
        <end position="162"/>
    </location>
</feature>
<dbReference type="CDD" id="cd00067">
    <property type="entry name" value="GAL4"/>
    <property type="match status" value="1"/>
</dbReference>
<dbReference type="OrthoDB" id="39175at2759"/>
<comment type="caution">
    <text evidence="9">The sequence shown here is derived from an EMBL/GenBank/DDBJ whole genome shotgun (WGS) entry which is preliminary data.</text>
</comment>
<feature type="compositionally biased region" description="Polar residues" evidence="7">
    <location>
        <begin position="1"/>
        <end position="32"/>
    </location>
</feature>
<keyword evidence="10" id="KW-1185">Reference proteome</keyword>
<evidence type="ECO:0000256" key="3">
    <source>
        <dbReference type="ARBA" id="ARBA00023015"/>
    </source>
</evidence>
<dbReference type="GO" id="GO:0000976">
    <property type="term" value="F:transcription cis-regulatory region binding"/>
    <property type="evidence" value="ECO:0007669"/>
    <property type="project" value="TreeGrafter"/>
</dbReference>
<comment type="subcellular location">
    <subcellularLocation>
        <location evidence="1">Nucleus</location>
    </subcellularLocation>
</comment>
<dbReference type="InterPro" id="IPR007219">
    <property type="entry name" value="XnlR_reg_dom"/>
</dbReference>
<dbReference type="PANTHER" id="PTHR31845">
    <property type="entry name" value="FINGER DOMAIN PROTEIN, PUTATIVE-RELATED"/>
    <property type="match status" value="1"/>
</dbReference>
<protein>
    <recommendedName>
        <fullName evidence="8">Zn(2)-C6 fungal-type domain-containing protein</fullName>
    </recommendedName>
</protein>
<dbReference type="GO" id="GO:0000981">
    <property type="term" value="F:DNA-binding transcription factor activity, RNA polymerase II-specific"/>
    <property type="evidence" value="ECO:0007669"/>
    <property type="project" value="InterPro"/>
</dbReference>
<dbReference type="SMART" id="SM00906">
    <property type="entry name" value="Fungal_trans"/>
    <property type="match status" value="1"/>
</dbReference>
<dbReference type="Proteomes" id="UP000193986">
    <property type="component" value="Unassembled WGS sequence"/>
</dbReference>
<evidence type="ECO:0000256" key="7">
    <source>
        <dbReference type="SAM" id="MobiDB-lite"/>
    </source>
</evidence>
<evidence type="ECO:0000256" key="2">
    <source>
        <dbReference type="ARBA" id="ARBA00022723"/>
    </source>
</evidence>
<keyword evidence="3" id="KW-0805">Transcription regulation</keyword>
<dbReference type="SMART" id="SM00066">
    <property type="entry name" value="GAL4"/>
    <property type="match status" value="1"/>
</dbReference>
<dbReference type="GO" id="GO:0005634">
    <property type="term" value="C:nucleus"/>
    <property type="evidence" value="ECO:0007669"/>
    <property type="project" value="UniProtKB-SubCell"/>
</dbReference>
<sequence>MAAVSPTLQYSGTVSTGQSRDITVTSSSTPSGEANVDKSKARTSRACSSCNRQKLRCDGGKPCSRCIYSGSTDTCEYLPSLRGKTRKRKADREKEAGDFRRGQYGSTNGSGRPPGGYAMWKKDGALAQTGATNTALWGTDKSPSSPPARALSFGPSPRSPREVELQRRNTIDDGLTTLPLPGDPHNPLAVLAEASVAEEADRVESPTSGFMPRREEGIGHSREGIGDDNGPEGYYKPLERVLKEEAPHIMALIDVHEAEKLFDMFFEHIHPHLPFLDREHSQPSSVARRNNFLFNAICCVAARSFDTAIWERIKDFARFEMERLPREKNIEVVQGHLVYSVWKCAISCLLILNACLYGSLIRPKHFEQDMSWIRIGTSVRTAIDINLHRVALVRQAREGLPSWLLRSIIRTWLLSYVVDRTMSAQLGKPSSMRGESSVRSYLELLSQSGTGMSPDDVWVAALVEWTQILARVVDTFRDDSLDHAAGTQNTHPDLVHVFIKQFRHWLAKSEAAAFSCGADPRMLGSMRLHDRYARLVVFSFGLQRAMSSPPDLPAAFLQYQSAALDLIDTFETHLEAPGLTRGCPDLVFTALTYAAVSLLKAAQPPFASLEPDLPRIFIAARRAADMLARAAMVPDHLPASQSAFLSRLIELRMRAWTGTTDKALQPHNPIRNVDFEAFAASVDEDPSKASWPPPVLTTGQLPVFQENGDWQAQPSVENGIPNGTRESDRQAGQPMDISGFLAANQAALGLGMDMDTMGEGDLLFTQDAFWKSLLDGGLGGTNGVV</sequence>
<feature type="region of interest" description="Disordered" evidence="7">
    <location>
        <begin position="198"/>
        <end position="232"/>
    </location>
</feature>
<dbReference type="Pfam" id="PF00172">
    <property type="entry name" value="Zn_clus"/>
    <property type="match status" value="1"/>
</dbReference>
<feature type="region of interest" description="Disordered" evidence="7">
    <location>
        <begin position="711"/>
        <end position="732"/>
    </location>
</feature>
<dbReference type="Pfam" id="PF04082">
    <property type="entry name" value="Fungal_trans"/>
    <property type="match status" value="1"/>
</dbReference>
<dbReference type="GO" id="GO:0006351">
    <property type="term" value="P:DNA-templated transcription"/>
    <property type="evidence" value="ECO:0007669"/>
    <property type="project" value="InterPro"/>
</dbReference>
<dbReference type="Gene3D" id="4.10.240.10">
    <property type="entry name" value="Zn(2)-C6 fungal-type DNA-binding domain"/>
    <property type="match status" value="1"/>
</dbReference>
<dbReference type="InterPro" id="IPR036864">
    <property type="entry name" value="Zn2-C6_fun-type_DNA-bd_sf"/>
</dbReference>
<dbReference type="InParanoid" id="A0A1Y2AWY1"/>
<feature type="compositionally biased region" description="Basic and acidic residues" evidence="7">
    <location>
        <begin position="212"/>
        <end position="225"/>
    </location>
</feature>
<dbReference type="CDD" id="cd12148">
    <property type="entry name" value="fungal_TF_MHR"/>
    <property type="match status" value="1"/>
</dbReference>
<keyword evidence="5" id="KW-0804">Transcription</keyword>
<feature type="compositionally biased region" description="Basic and acidic residues" evidence="7">
    <location>
        <begin position="90"/>
        <end position="101"/>
    </location>
</feature>
<organism evidence="9 10">
    <name type="scientific">Naematelia encephala</name>
    <dbReference type="NCBI Taxonomy" id="71784"/>
    <lineage>
        <taxon>Eukaryota</taxon>
        <taxon>Fungi</taxon>
        <taxon>Dikarya</taxon>
        <taxon>Basidiomycota</taxon>
        <taxon>Agaricomycotina</taxon>
        <taxon>Tremellomycetes</taxon>
        <taxon>Tremellales</taxon>
        <taxon>Naemateliaceae</taxon>
        <taxon>Naematelia</taxon>
    </lineage>
</organism>
<feature type="domain" description="Zn(2)-C6 fungal-type" evidence="8">
    <location>
        <begin position="46"/>
        <end position="77"/>
    </location>
</feature>
<evidence type="ECO:0000313" key="9">
    <source>
        <dbReference type="EMBL" id="ORY27078.1"/>
    </source>
</evidence>
<evidence type="ECO:0000256" key="4">
    <source>
        <dbReference type="ARBA" id="ARBA00023125"/>
    </source>
</evidence>
<dbReference type="SUPFAM" id="SSF57701">
    <property type="entry name" value="Zn2/Cys6 DNA-binding domain"/>
    <property type="match status" value="1"/>
</dbReference>
<reference evidence="9 10" key="1">
    <citation type="submission" date="2016-07" db="EMBL/GenBank/DDBJ databases">
        <title>Pervasive Adenine N6-methylation of Active Genes in Fungi.</title>
        <authorList>
            <consortium name="DOE Joint Genome Institute"/>
            <person name="Mondo S.J."/>
            <person name="Dannebaum R.O."/>
            <person name="Kuo R.C."/>
            <person name="Labutti K."/>
            <person name="Haridas S."/>
            <person name="Kuo A."/>
            <person name="Salamov A."/>
            <person name="Ahrendt S.R."/>
            <person name="Lipzen A."/>
            <person name="Sullivan W."/>
            <person name="Andreopoulos W.B."/>
            <person name="Clum A."/>
            <person name="Lindquist E."/>
            <person name="Daum C."/>
            <person name="Ramamoorthy G.K."/>
            <person name="Gryganskyi A."/>
            <person name="Culley D."/>
            <person name="Magnuson J.K."/>
            <person name="James T.Y."/>
            <person name="O'Malley M.A."/>
            <person name="Stajich J.E."/>
            <person name="Spatafora J.W."/>
            <person name="Visel A."/>
            <person name="Grigoriev I.V."/>
        </authorList>
    </citation>
    <scope>NUCLEOTIDE SEQUENCE [LARGE SCALE GENOMIC DNA]</scope>
    <source>
        <strain evidence="9 10">68-887.2</strain>
    </source>
</reference>
<accession>A0A1Y2AWY1</accession>
<proteinExistence type="predicted"/>
<gene>
    <name evidence="9" type="ORF">BCR39DRAFT_539125</name>
</gene>
<evidence type="ECO:0000256" key="6">
    <source>
        <dbReference type="ARBA" id="ARBA00023242"/>
    </source>
</evidence>
<name>A0A1Y2AWY1_9TREE</name>
<feature type="region of interest" description="Disordered" evidence="7">
    <location>
        <begin position="83"/>
        <end position="114"/>
    </location>
</feature>
<evidence type="ECO:0000259" key="8">
    <source>
        <dbReference type="PROSITE" id="PS50048"/>
    </source>
</evidence>
<dbReference type="InterPro" id="IPR001138">
    <property type="entry name" value="Zn2Cys6_DnaBD"/>
</dbReference>
<evidence type="ECO:0000256" key="5">
    <source>
        <dbReference type="ARBA" id="ARBA00023163"/>
    </source>
</evidence>
<keyword evidence="2" id="KW-0479">Metal-binding</keyword>
<dbReference type="PROSITE" id="PS50048">
    <property type="entry name" value="ZN2_CY6_FUNGAL_2"/>
    <property type="match status" value="1"/>
</dbReference>
<evidence type="ECO:0000313" key="10">
    <source>
        <dbReference type="Proteomes" id="UP000193986"/>
    </source>
</evidence>
<dbReference type="InterPro" id="IPR051089">
    <property type="entry name" value="prtT"/>
</dbReference>